<dbReference type="KEGG" id="aup:AsAng_0014650"/>
<dbReference type="Proteomes" id="UP001060919">
    <property type="component" value="Chromosome"/>
</dbReference>
<dbReference type="SUPFAM" id="SSF53720">
    <property type="entry name" value="ALDH-like"/>
    <property type="match status" value="1"/>
</dbReference>
<organism evidence="6 7">
    <name type="scientific">Aureispira anguillae</name>
    <dbReference type="NCBI Taxonomy" id="2864201"/>
    <lineage>
        <taxon>Bacteria</taxon>
        <taxon>Pseudomonadati</taxon>
        <taxon>Bacteroidota</taxon>
        <taxon>Saprospiria</taxon>
        <taxon>Saprospirales</taxon>
        <taxon>Saprospiraceae</taxon>
        <taxon>Aureispira</taxon>
    </lineage>
</organism>
<feature type="domain" description="Aldehyde dehydrogenase" evidence="5">
    <location>
        <begin position="29"/>
        <end position="494"/>
    </location>
</feature>
<dbReference type="Gene3D" id="3.40.309.10">
    <property type="entry name" value="Aldehyde Dehydrogenase, Chain A, domain 2"/>
    <property type="match status" value="1"/>
</dbReference>
<evidence type="ECO:0000313" key="6">
    <source>
        <dbReference type="EMBL" id="BDS10756.1"/>
    </source>
</evidence>
<evidence type="ECO:0000259" key="5">
    <source>
        <dbReference type="Pfam" id="PF00171"/>
    </source>
</evidence>
<dbReference type="GO" id="GO:0004030">
    <property type="term" value="F:aldehyde dehydrogenase [NAD(P)+] activity"/>
    <property type="evidence" value="ECO:0007669"/>
    <property type="project" value="UniProtKB-ARBA"/>
</dbReference>
<sequence length="507" mass="55654">MNNIETSISFVVEKPVFKPHYDNFIGGKWVAPTNGQYFDNISPVDGKIFTQIARSNADDVNLAIDAAWTAAPEWNNSSATERSNILLKIADAMEANLETLARAETWDNGKALRETRAADIPLAIDHFRYFAGVIRAEEGSVSELDASTVSLNIPEPLGVVGQIIPWNFPILMAAWKVAPALAAGNCVVLKPAEQTPVSIMVWAEMVQDILPAGVLNIVNGFGLEAGKPLASSPRINKIAFTGETTTGQLIMQYASKNIIPVTLELGGKSPNIFFESIMDADDAFFDKCLEGAVMFALNQGEVCTCPSRILVQESIYDAFIERVVERTNAIQLGHPLDPNTMMGAQASNDQYEKILNYIKIGKEEGCEVLTGGATAYNKGLEGGYYIQPTILKGNNKMRVFQEEIFGPVVCVTTFKNEAEAIEIANDTPYGLGAGVWTRDMHQAYQISRAVEAGRVWVNCYHAYPAHAPFGGYKKSGIGRETHKMMLNHYRQTKNMLISYDKNALGFF</sequence>
<dbReference type="Gene3D" id="3.40.605.10">
    <property type="entry name" value="Aldehyde Dehydrogenase, Chain A, domain 1"/>
    <property type="match status" value="1"/>
</dbReference>
<comment type="similarity">
    <text evidence="1 4">Belongs to the aldehyde dehydrogenase family.</text>
</comment>
<dbReference type="CDD" id="cd07559">
    <property type="entry name" value="ALDH_ACDHII_AcoD-like"/>
    <property type="match status" value="1"/>
</dbReference>
<dbReference type="FunFam" id="3.40.309.10:FF:000012">
    <property type="entry name" value="Betaine aldehyde dehydrogenase"/>
    <property type="match status" value="1"/>
</dbReference>
<keyword evidence="7" id="KW-1185">Reference proteome</keyword>
<dbReference type="InterPro" id="IPR016163">
    <property type="entry name" value="Ald_DH_C"/>
</dbReference>
<accession>A0A915YCZ0</accession>
<keyword evidence="2 4" id="KW-0560">Oxidoreductase</keyword>
<dbReference type="PROSITE" id="PS00070">
    <property type="entry name" value="ALDEHYDE_DEHYDR_CYS"/>
    <property type="match status" value="1"/>
</dbReference>
<dbReference type="Pfam" id="PF00171">
    <property type="entry name" value="Aldedh"/>
    <property type="match status" value="1"/>
</dbReference>
<evidence type="ECO:0000256" key="3">
    <source>
        <dbReference type="PROSITE-ProRule" id="PRU10007"/>
    </source>
</evidence>
<dbReference type="PANTHER" id="PTHR43111">
    <property type="entry name" value="ALDEHYDE DEHYDROGENASE B-RELATED"/>
    <property type="match status" value="1"/>
</dbReference>
<dbReference type="InterPro" id="IPR015590">
    <property type="entry name" value="Aldehyde_DH_dom"/>
</dbReference>
<protein>
    <submittedName>
        <fullName evidence="6">Aldehyde dehydrogenase</fullName>
    </submittedName>
</protein>
<evidence type="ECO:0000313" key="7">
    <source>
        <dbReference type="Proteomes" id="UP001060919"/>
    </source>
</evidence>
<proteinExistence type="inferred from homology"/>
<evidence type="ECO:0000256" key="4">
    <source>
        <dbReference type="RuleBase" id="RU003345"/>
    </source>
</evidence>
<reference evidence="6" key="1">
    <citation type="submission" date="2022-09" db="EMBL/GenBank/DDBJ databases">
        <title>Aureispira anguillicida sp. nov., isolated from Leptocephalus of Japanese eel Anguilla japonica.</title>
        <authorList>
            <person name="Yuasa K."/>
            <person name="Mekata T."/>
            <person name="Ikunari K."/>
        </authorList>
    </citation>
    <scope>NUCLEOTIDE SEQUENCE</scope>
    <source>
        <strain evidence="6">EL160426</strain>
    </source>
</reference>
<feature type="active site" evidence="3">
    <location>
        <position position="264"/>
    </location>
</feature>
<dbReference type="InterPro" id="IPR016162">
    <property type="entry name" value="Ald_DH_N"/>
</dbReference>
<dbReference type="EMBL" id="AP026867">
    <property type="protein sequence ID" value="BDS10756.1"/>
    <property type="molecule type" value="Genomic_DNA"/>
</dbReference>
<gene>
    <name evidence="6" type="ORF">AsAng_0014650</name>
</gene>
<dbReference type="PANTHER" id="PTHR43111:SF1">
    <property type="entry name" value="ALDEHYDE DEHYDROGENASE B-RELATED"/>
    <property type="match status" value="1"/>
</dbReference>
<dbReference type="PROSITE" id="PS00687">
    <property type="entry name" value="ALDEHYDE_DEHYDR_GLU"/>
    <property type="match status" value="1"/>
</dbReference>
<evidence type="ECO:0000256" key="1">
    <source>
        <dbReference type="ARBA" id="ARBA00009986"/>
    </source>
</evidence>
<dbReference type="InterPro" id="IPR016161">
    <property type="entry name" value="Ald_DH/histidinol_DH"/>
</dbReference>
<dbReference type="FunFam" id="3.40.605.10:FF:000001">
    <property type="entry name" value="Aldehyde dehydrogenase 1"/>
    <property type="match status" value="1"/>
</dbReference>
<dbReference type="InterPro" id="IPR016160">
    <property type="entry name" value="Ald_DH_CS_CYS"/>
</dbReference>
<dbReference type="RefSeq" id="WP_264792025.1">
    <property type="nucleotide sequence ID" value="NZ_AP026867.1"/>
</dbReference>
<dbReference type="InterPro" id="IPR029510">
    <property type="entry name" value="Ald_DH_CS_GLU"/>
</dbReference>
<dbReference type="AlphaFoldDB" id="A0A915YCZ0"/>
<name>A0A915YCZ0_9BACT</name>
<evidence type="ECO:0000256" key="2">
    <source>
        <dbReference type="ARBA" id="ARBA00023002"/>
    </source>
</evidence>